<evidence type="ECO:0000313" key="3">
    <source>
        <dbReference type="Proteomes" id="UP000465778"/>
    </source>
</evidence>
<comment type="caution">
    <text evidence="2">The sequence shown here is derived from an EMBL/GenBank/DDBJ whole genome shotgun (WGS) entry which is preliminary data.</text>
</comment>
<proteinExistence type="predicted"/>
<evidence type="ECO:0000256" key="1">
    <source>
        <dbReference type="SAM" id="Phobius"/>
    </source>
</evidence>
<protein>
    <submittedName>
        <fullName evidence="2">Uncharacterized protein</fullName>
    </submittedName>
</protein>
<organism evidence="2 3">
    <name type="scientific">Cytobacillus firmus</name>
    <name type="common">Bacillus firmus</name>
    <dbReference type="NCBI Taxonomy" id="1399"/>
    <lineage>
        <taxon>Bacteria</taxon>
        <taxon>Bacillati</taxon>
        <taxon>Bacillota</taxon>
        <taxon>Bacilli</taxon>
        <taxon>Bacillales</taxon>
        <taxon>Bacillaceae</taxon>
        <taxon>Cytobacillus</taxon>
    </lineage>
</organism>
<keyword evidence="1" id="KW-0812">Transmembrane</keyword>
<accession>A0A800MTN0</accession>
<keyword evidence="1" id="KW-0472">Membrane</keyword>
<name>A0A800MTN0_CYTFI</name>
<reference evidence="2 3" key="1">
    <citation type="journal article" date="2020" name="G3 (Bethesda)">
        <title>Whole Genome Sequencing and Comparative Genomics of Two Nematicidal Bacillus Strains Reveals a Wide Range of Possible Virulence Factors.</title>
        <authorList>
            <person name="Susic N."/>
            <person name="Janezic S."/>
            <person name="Rupnik M."/>
            <person name="Geric Stare B."/>
        </authorList>
    </citation>
    <scope>NUCLEOTIDE SEQUENCE [LARGE SCALE GENOMIC DNA]</scope>
    <source>
        <strain evidence="2 3">I-1582</strain>
    </source>
</reference>
<gene>
    <name evidence="2" type="ORF">KIS1582_3986</name>
</gene>
<dbReference type="AlphaFoldDB" id="A0A800MTN0"/>
<dbReference type="Proteomes" id="UP000465778">
    <property type="component" value="Unassembled WGS sequence"/>
</dbReference>
<sequence>MKMVWIITGVILIISAVLAVFMYLKSKSSGDPESVINYVQEHRETENMAMVIRHLWLTRQSMWSRLKTYKLPK</sequence>
<feature type="transmembrane region" description="Helical" evidence="1">
    <location>
        <begin position="6"/>
        <end position="24"/>
    </location>
</feature>
<evidence type="ECO:0000313" key="2">
    <source>
        <dbReference type="EMBL" id="KAF0822271.1"/>
    </source>
</evidence>
<dbReference type="EMBL" id="VDEM01000063">
    <property type="protein sequence ID" value="KAF0822271.1"/>
    <property type="molecule type" value="Genomic_DNA"/>
</dbReference>
<keyword evidence="1" id="KW-1133">Transmembrane helix</keyword>